<dbReference type="SUPFAM" id="SSF55811">
    <property type="entry name" value="Nudix"/>
    <property type="match status" value="1"/>
</dbReference>
<dbReference type="InterPro" id="IPR020084">
    <property type="entry name" value="NUDIX_hydrolase_CS"/>
</dbReference>
<dbReference type="CDD" id="cd04697">
    <property type="entry name" value="NUDIX_Hydrolase"/>
    <property type="match status" value="1"/>
</dbReference>
<evidence type="ECO:0000259" key="2">
    <source>
        <dbReference type="PROSITE" id="PS51462"/>
    </source>
</evidence>
<dbReference type="Pfam" id="PF00293">
    <property type="entry name" value="NUDIX"/>
    <property type="match status" value="1"/>
</dbReference>
<keyword evidence="1" id="KW-0378">Hydrolase</keyword>
<keyword evidence="4" id="KW-1185">Reference proteome</keyword>
<protein>
    <recommendedName>
        <fullName evidence="2">Nudix hydrolase domain-containing protein</fullName>
    </recommendedName>
</protein>
<dbReference type="GO" id="GO:0016787">
    <property type="term" value="F:hydrolase activity"/>
    <property type="evidence" value="ECO:0007669"/>
    <property type="project" value="UniProtKB-KW"/>
</dbReference>
<dbReference type="PANTHER" id="PTHR10885">
    <property type="entry name" value="ISOPENTENYL-DIPHOSPHATE DELTA-ISOMERASE"/>
    <property type="match status" value="1"/>
</dbReference>
<feature type="domain" description="Nudix hydrolase" evidence="2">
    <location>
        <begin position="37"/>
        <end position="168"/>
    </location>
</feature>
<gene>
    <name evidence="3" type="ORF">GpartN1_g4571.t1</name>
</gene>
<sequence>MSTVDDAMSSNENVLLVDLDNNIIGSCARKEMRAKNLPHRASYILVLYSDDKIIVQKRTKHKDYCPGYYEVTAGGVNSFGESKEECAERELFEELGIRSPLTHCFSFFFRDNHTTVWGDFWTCRFQGRVPEDLTLQESEVESVELMTVNQILQEADEKQKQFTPDSLYALRKWIGYE</sequence>
<dbReference type="InterPro" id="IPR000086">
    <property type="entry name" value="NUDIX_hydrolase_dom"/>
</dbReference>
<dbReference type="InterPro" id="IPR015797">
    <property type="entry name" value="NUDIX_hydrolase-like_dom_sf"/>
</dbReference>
<organism evidence="3 4">
    <name type="scientific">Galdieria partita</name>
    <dbReference type="NCBI Taxonomy" id="83374"/>
    <lineage>
        <taxon>Eukaryota</taxon>
        <taxon>Rhodophyta</taxon>
        <taxon>Bangiophyceae</taxon>
        <taxon>Galdieriales</taxon>
        <taxon>Galdieriaceae</taxon>
        <taxon>Galdieria</taxon>
    </lineage>
</organism>
<name>A0A9C7PYH2_9RHOD</name>
<evidence type="ECO:0000313" key="4">
    <source>
        <dbReference type="Proteomes" id="UP001061958"/>
    </source>
</evidence>
<reference evidence="3" key="2">
    <citation type="submission" date="2022-01" db="EMBL/GenBank/DDBJ databases">
        <authorList>
            <person name="Hirooka S."/>
            <person name="Miyagishima S.Y."/>
        </authorList>
    </citation>
    <scope>NUCLEOTIDE SEQUENCE</scope>
    <source>
        <strain evidence="3">NBRC 102759</strain>
    </source>
</reference>
<dbReference type="NCBIfam" id="NF011922">
    <property type="entry name" value="PRK15393.1"/>
    <property type="match status" value="1"/>
</dbReference>
<reference evidence="3" key="1">
    <citation type="journal article" date="2022" name="Proc. Natl. Acad. Sci. U.S.A.">
        <title>Life cycle and functional genomics of the unicellular red alga Galdieria for elucidating algal and plant evolution and industrial use.</title>
        <authorList>
            <person name="Hirooka S."/>
            <person name="Itabashi T."/>
            <person name="Ichinose T.M."/>
            <person name="Onuma R."/>
            <person name="Fujiwara T."/>
            <person name="Yamashita S."/>
            <person name="Jong L.W."/>
            <person name="Tomita R."/>
            <person name="Iwane A.H."/>
            <person name="Miyagishima S.Y."/>
        </authorList>
    </citation>
    <scope>NUCLEOTIDE SEQUENCE</scope>
    <source>
        <strain evidence="3">NBRC 102759</strain>
    </source>
</reference>
<dbReference type="PANTHER" id="PTHR10885:SF0">
    <property type="entry name" value="ISOPENTENYL-DIPHOSPHATE DELTA-ISOMERASE"/>
    <property type="match status" value="1"/>
</dbReference>
<comment type="caution">
    <text evidence="3">The sequence shown here is derived from an EMBL/GenBank/DDBJ whole genome shotgun (WGS) entry which is preliminary data.</text>
</comment>
<evidence type="ECO:0000256" key="1">
    <source>
        <dbReference type="ARBA" id="ARBA00022801"/>
    </source>
</evidence>
<proteinExistence type="predicted"/>
<accession>A0A9C7PYH2</accession>
<dbReference type="OrthoDB" id="510307at2759"/>
<dbReference type="Gene3D" id="3.90.79.10">
    <property type="entry name" value="Nucleoside Triphosphate Pyrophosphohydrolase"/>
    <property type="match status" value="1"/>
</dbReference>
<dbReference type="PROSITE" id="PS00893">
    <property type="entry name" value="NUDIX_BOX"/>
    <property type="match status" value="1"/>
</dbReference>
<dbReference type="Proteomes" id="UP001061958">
    <property type="component" value="Unassembled WGS sequence"/>
</dbReference>
<dbReference type="PROSITE" id="PS51462">
    <property type="entry name" value="NUDIX"/>
    <property type="match status" value="1"/>
</dbReference>
<evidence type="ECO:0000313" key="3">
    <source>
        <dbReference type="EMBL" id="GJQ12780.1"/>
    </source>
</evidence>
<dbReference type="EMBL" id="BQMJ01000037">
    <property type="protein sequence ID" value="GJQ12780.1"/>
    <property type="molecule type" value="Genomic_DNA"/>
</dbReference>
<dbReference type="AlphaFoldDB" id="A0A9C7PYH2"/>